<keyword evidence="6" id="KW-1015">Disulfide bond</keyword>
<comment type="subcellular location">
    <subcellularLocation>
        <location evidence="1 9">Secreted</location>
    </subcellularLocation>
</comment>
<comment type="cofactor">
    <cofactor evidence="9">
        <name>Ca(2+)</name>
        <dbReference type="ChEBI" id="CHEBI:29108"/>
    </cofactor>
    <text evidence="9">Binds 2 calcium ions per subunit.</text>
</comment>
<dbReference type="GO" id="GO:0046872">
    <property type="term" value="F:metal ion binding"/>
    <property type="evidence" value="ECO:0007669"/>
    <property type="project" value="UniProtKB-KW"/>
</dbReference>
<keyword evidence="3 9" id="KW-0479">Metal-binding</keyword>
<protein>
    <recommendedName>
        <fullName evidence="9">Pentraxin family member</fullName>
    </recommendedName>
</protein>
<evidence type="ECO:0000256" key="6">
    <source>
        <dbReference type="ARBA" id="ARBA00023157"/>
    </source>
</evidence>
<keyword evidence="4" id="KW-0732">Signal</keyword>
<evidence type="ECO:0000313" key="11">
    <source>
        <dbReference type="Ensembl" id="ENSLLTP00000011306.1"/>
    </source>
</evidence>
<dbReference type="Pfam" id="PF00354">
    <property type="entry name" value="Pentaxin"/>
    <property type="match status" value="1"/>
</dbReference>
<dbReference type="AlphaFoldDB" id="A0A8C5S2K6"/>
<evidence type="ECO:0000256" key="7">
    <source>
        <dbReference type="ARBA" id="ARBA00038102"/>
    </source>
</evidence>
<dbReference type="Proteomes" id="UP000694406">
    <property type="component" value="Unplaced"/>
</dbReference>
<dbReference type="GeneTree" id="ENSGT01100000263515"/>
<evidence type="ECO:0000313" key="12">
    <source>
        <dbReference type="Proteomes" id="UP000694406"/>
    </source>
</evidence>
<comment type="similarity">
    <text evidence="7 9">Belongs to the pentraxin family.</text>
</comment>
<comment type="subunit">
    <text evidence="9">Homopentamer. Pentaxin (or pentraxin) have a discoid arrangement of 5 non-covalently bound subunits.</text>
</comment>
<evidence type="ECO:0000256" key="9">
    <source>
        <dbReference type="RuleBase" id="RU362112"/>
    </source>
</evidence>
<dbReference type="Gene3D" id="2.60.120.200">
    <property type="match status" value="1"/>
</dbReference>
<dbReference type="PANTHER" id="PTHR45869">
    <property type="entry name" value="C-REACTIVE PROTEIN-RELATED"/>
    <property type="match status" value="1"/>
</dbReference>
<dbReference type="GO" id="GO:0001849">
    <property type="term" value="F:complement component C1q complex binding"/>
    <property type="evidence" value="ECO:0007669"/>
    <property type="project" value="TreeGrafter"/>
</dbReference>
<comment type="caution">
    <text evidence="8">Lacks conserved residue(s) required for the propagation of feature annotation.</text>
</comment>
<evidence type="ECO:0000259" key="10">
    <source>
        <dbReference type="PROSITE" id="PS51828"/>
    </source>
</evidence>
<proteinExistence type="inferred from homology"/>
<evidence type="ECO:0000256" key="3">
    <source>
        <dbReference type="ARBA" id="ARBA00022723"/>
    </source>
</evidence>
<accession>A0A8C5S2K6</accession>
<dbReference type="SUPFAM" id="SSF49899">
    <property type="entry name" value="Concanavalin A-like lectins/glucanases"/>
    <property type="match status" value="1"/>
</dbReference>
<dbReference type="InterPro" id="IPR051005">
    <property type="entry name" value="Pentraxin_domain"/>
</dbReference>
<dbReference type="PROSITE" id="PS51828">
    <property type="entry name" value="PTX_2"/>
    <property type="match status" value="1"/>
</dbReference>
<keyword evidence="2" id="KW-0964">Secreted</keyword>
<dbReference type="InterPro" id="IPR001759">
    <property type="entry name" value="PTX_dom"/>
</dbReference>
<feature type="domain" description="Pentraxin (PTX)" evidence="10">
    <location>
        <begin position="1"/>
        <end position="196"/>
    </location>
</feature>
<evidence type="ECO:0000256" key="2">
    <source>
        <dbReference type="ARBA" id="ARBA00022525"/>
    </source>
</evidence>
<dbReference type="SMART" id="SM00159">
    <property type="entry name" value="PTX"/>
    <property type="match status" value="1"/>
</dbReference>
<evidence type="ECO:0000256" key="5">
    <source>
        <dbReference type="ARBA" id="ARBA00022837"/>
    </source>
</evidence>
<evidence type="ECO:0000256" key="4">
    <source>
        <dbReference type="ARBA" id="ARBA00022729"/>
    </source>
</evidence>
<keyword evidence="12" id="KW-1185">Reference proteome</keyword>
<reference evidence="11" key="1">
    <citation type="submission" date="2025-08" db="UniProtKB">
        <authorList>
            <consortium name="Ensembl"/>
        </authorList>
    </citation>
    <scope>IDENTIFICATION</scope>
</reference>
<dbReference type="PRINTS" id="PR00895">
    <property type="entry name" value="PENTAXIN"/>
</dbReference>
<name>A0A8C5S2K6_LATLA</name>
<evidence type="ECO:0000256" key="1">
    <source>
        <dbReference type="ARBA" id="ARBA00004613"/>
    </source>
</evidence>
<reference evidence="11" key="2">
    <citation type="submission" date="2025-09" db="UniProtKB">
        <authorList>
            <consortium name="Ensembl"/>
        </authorList>
    </citation>
    <scope>IDENTIFICATION</scope>
</reference>
<dbReference type="InterPro" id="IPR013320">
    <property type="entry name" value="ConA-like_dom_sf"/>
</dbReference>
<organism evidence="11 12">
    <name type="scientific">Laticauda laticaudata</name>
    <name type="common">Blue-ringed sea krait</name>
    <name type="synonym">Blue-lipped sea krait</name>
    <dbReference type="NCBI Taxonomy" id="8630"/>
    <lineage>
        <taxon>Eukaryota</taxon>
        <taxon>Metazoa</taxon>
        <taxon>Chordata</taxon>
        <taxon>Craniata</taxon>
        <taxon>Vertebrata</taxon>
        <taxon>Euteleostomi</taxon>
        <taxon>Lepidosauria</taxon>
        <taxon>Squamata</taxon>
        <taxon>Bifurcata</taxon>
        <taxon>Unidentata</taxon>
        <taxon>Episquamata</taxon>
        <taxon>Toxicofera</taxon>
        <taxon>Serpentes</taxon>
        <taxon>Colubroidea</taxon>
        <taxon>Elapidae</taxon>
        <taxon>Laticaudinae</taxon>
        <taxon>Laticauda</taxon>
    </lineage>
</organism>
<dbReference type="GO" id="GO:0045087">
    <property type="term" value="P:innate immune response"/>
    <property type="evidence" value="ECO:0007669"/>
    <property type="project" value="TreeGrafter"/>
</dbReference>
<dbReference type="PANTHER" id="PTHR45869:SF7">
    <property type="entry name" value="C-REACTIVE PROTEIN"/>
    <property type="match status" value="1"/>
</dbReference>
<dbReference type="Ensembl" id="ENSLLTT00000011753.1">
    <property type="protein sequence ID" value="ENSLLTP00000011306.1"/>
    <property type="gene ID" value="ENSLLTG00000008694.1"/>
</dbReference>
<sequence>SVGMKIHPFMVFSLSSSGLDGKLTVCLRFFTDLTRSFSLFSAASQDHDNEILLSQNPNSFKRCVGGDCAVFPLPIFLERSPFHWESVCTTWDSASGMVHLWLDGEALAEERGNEGYEVKADLVVMLGQDQDSDGGILNVKQSLVGEIAEVYFWDKVLPSVELNNFQAPMTPRPLLDWTSLKFEIRGYVLTAPVRSRLSRRRRRDLLEKFSWQA</sequence>
<keyword evidence="5 9" id="KW-0106">Calcium</keyword>
<evidence type="ECO:0000256" key="8">
    <source>
        <dbReference type="PROSITE-ProRule" id="PRU01172"/>
    </source>
</evidence>
<dbReference type="GO" id="GO:0005615">
    <property type="term" value="C:extracellular space"/>
    <property type="evidence" value="ECO:0007669"/>
    <property type="project" value="TreeGrafter"/>
</dbReference>